<dbReference type="InterPro" id="IPR025392">
    <property type="entry name" value="DUF4124"/>
</dbReference>
<feature type="domain" description="DUF4124" evidence="1">
    <location>
        <begin position="26"/>
        <end position="65"/>
    </location>
</feature>
<dbReference type="STRING" id="2340.JV46_17560"/>
<organism evidence="2 3">
    <name type="scientific">Solemya velum gill symbiont</name>
    <dbReference type="NCBI Taxonomy" id="2340"/>
    <lineage>
        <taxon>Bacteria</taxon>
        <taxon>Pseudomonadati</taxon>
        <taxon>Pseudomonadota</taxon>
        <taxon>Gammaproteobacteria</taxon>
        <taxon>sulfur-oxidizing symbionts</taxon>
    </lineage>
</organism>
<comment type="caution">
    <text evidence="2">The sequence shown here is derived from an EMBL/GenBank/DDBJ whole genome shotgun (WGS) entry which is preliminary data.</text>
</comment>
<accession>A0A0B0HF46</accession>
<gene>
    <name evidence="2" type="ORF">JV46_17560</name>
</gene>
<sequence length="203" mass="22522">MILIGGFFIGRVFGYAYTMNKVFLFFLLLLCMPVTAEVYTWIGADGNRHYGDRPPEAGAKAATVPESVYASPKVGWVNGVSRRPPLPDEPQRAANGYYNSLEILRPVNDDSVRNSNGDVQVVLYADPPLRRGDLFTLYLDDEVVYENFSADVRILNGVDRGTHTLRAAIFGQESSALITSAPTTFHLHSPSRLINRRSNTPNL</sequence>
<dbReference type="EMBL" id="JRAA01000001">
    <property type="protein sequence ID" value="KHF26544.1"/>
    <property type="molecule type" value="Genomic_DNA"/>
</dbReference>
<evidence type="ECO:0000313" key="2">
    <source>
        <dbReference type="EMBL" id="KHF26544.1"/>
    </source>
</evidence>
<protein>
    <recommendedName>
        <fullName evidence="1">DUF4124 domain-containing protein</fullName>
    </recommendedName>
</protein>
<evidence type="ECO:0000259" key="1">
    <source>
        <dbReference type="Pfam" id="PF13511"/>
    </source>
</evidence>
<dbReference type="Pfam" id="PF13511">
    <property type="entry name" value="DUF4124"/>
    <property type="match status" value="1"/>
</dbReference>
<keyword evidence="3" id="KW-1185">Reference proteome</keyword>
<reference evidence="2 3" key="1">
    <citation type="journal article" date="2014" name="BMC Genomics">
        <title>The genome of the intracellular bacterium of the coastal bivalve, Solemya velum: a blueprint for thriving in and out of symbiosis.</title>
        <authorList>
            <person name="Dmytrenko O."/>
            <person name="Russell S.L."/>
            <person name="Loo W.T."/>
            <person name="Fontanez K.M."/>
            <person name="Liao L."/>
            <person name="Roeselers G."/>
            <person name="Sharma R."/>
            <person name="Stewart F.J."/>
            <person name="Newton I.L."/>
            <person name="Woyke T."/>
            <person name="Wu D."/>
            <person name="Lang J.M."/>
            <person name="Eisen J.A."/>
            <person name="Cavanaugh C.M."/>
        </authorList>
    </citation>
    <scope>NUCLEOTIDE SEQUENCE [LARGE SCALE GENOMIC DNA]</scope>
    <source>
        <strain evidence="2 3">WH</strain>
    </source>
</reference>
<proteinExistence type="predicted"/>
<evidence type="ECO:0000313" key="3">
    <source>
        <dbReference type="Proteomes" id="UP000030856"/>
    </source>
</evidence>
<dbReference type="Proteomes" id="UP000030856">
    <property type="component" value="Unassembled WGS sequence"/>
</dbReference>
<dbReference type="AlphaFoldDB" id="A0A0B0HF46"/>
<name>A0A0B0HF46_SOVGS</name>